<proteinExistence type="predicted"/>
<evidence type="ECO:0000313" key="2">
    <source>
        <dbReference type="Proteomes" id="UP000069850"/>
    </source>
</evidence>
<gene>
    <name evidence="1" type="ORF">MMAB1_2732</name>
</gene>
<dbReference type="KEGG" id="mema:MMAB1_2732"/>
<protein>
    <submittedName>
        <fullName evidence="1">Uncharacterized protein</fullName>
    </submittedName>
</protein>
<dbReference type="AlphaFoldDB" id="A0A0X3BR40"/>
<reference evidence="1 2" key="1">
    <citation type="submission" date="2016-01" db="EMBL/GenBank/DDBJ databases">
        <authorList>
            <person name="Manzoor S."/>
        </authorList>
    </citation>
    <scope>NUCLEOTIDE SEQUENCE [LARGE SCALE GENOMIC DNA]</scope>
    <source>
        <strain evidence="1">Methanoculleus sp MAB1</strain>
    </source>
</reference>
<name>A0A0X3BR40_9EURY</name>
<evidence type="ECO:0000313" key="1">
    <source>
        <dbReference type="EMBL" id="CVK33945.1"/>
    </source>
</evidence>
<organism evidence="1 2">
    <name type="scientific">Methanoculleus bourgensis</name>
    <dbReference type="NCBI Taxonomy" id="83986"/>
    <lineage>
        <taxon>Archaea</taxon>
        <taxon>Methanobacteriati</taxon>
        <taxon>Methanobacteriota</taxon>
        <taxon>Stenosarchaea group</taxon>
        <taxon>Methanomicrobia</taxon>
        <taxon>Methanomicrobiales</taxon>
        <taxon>Methanomicrobiaceae</taxon>
        <taxon>Methanoculleus</taxon>
    </lineage>
</organism>
<dbReference type="Proteomes" id="UP000069850">
    <property type="component" value="Chromosome 1"/>
</dbReference>
<accession>A0A0X3BR40</accession>
<dbReference type="EMBL" id="LT158599">
    <property type="protein sequence ID" value="CVK33945.1"/>
    <property type="molecule type" value="Genomic_DNA"/>
</dbReference>
<sequence length="23" mass="2588">MVSVSVCTVYPQVKESILYKLSN</sequence>